<protein>
    <recommendedName>
        <fullName evidence="4">Mediator of RNA polymerase II transcription subunit 11</fullName>
    </recommendedName>
    <alternativeName>
        <fullName evidence="4">Mediator complex subunit 11</fullName>
    </alternativeName>
</protein>
<organism evidence="6 7">
    <name type="scientific">Malassezia furfur</name>
    <name type="common">Pityriasis versicolor infection agent</name>
    <name type="synonym">Pityrosporum furfur</name>
    <dbReference type="NCBI Taxonomy" id="55194"/>
    <lineage>
        <taxon>Eukaryota</taxon>
        <taxon>Fungi</taxon>
        <taxon>Dikarya</taxon>
        <taxon>Basidiomycota</taxon>
        <taxon>Ustilaginomycotina</taxon>
        <taxon>Malasseziomycetes</taxon>
        <taxon>Malasseziales</taxon>
        <taxon>Malasseziaceae</taxon>
        <taxon>Malassezia</taxon>
    </lineage>
</organism>
<dbReference type="Gene3D" id="1.10.287.3490">
    <property type="match status" value="1"/>
</dbReference>
<keyword evidence="3 4" id="KW-0539">Nucleus</keyword>
<evidence type="ECO:0000256" key="1">
    <source>
        <dbReference type="ARBA" id="ARBA00004123"/>
    </source>
</evidence>
<dbReference type="Pfam" id="PF10280">
    <property type="entry name" value="Med11"/>
    <property type="match status" value="1"/>
</dbReference>
<dbReference type="InterPro" id="IPR019404">
    <property type="entry name" value="Mediator_Med11"/>
</dbReference>
<feature type="region of interest" description="Disordered" evidence="5">
    <location>
        <begin position="1"/>
        <end position="25"/>
    </location>
</feature>
<proteinExistence type="inferred from homology"/>
<evidence type="ECO:0000313" key="6">
    <source>
        <dbReference type="EMBL" id="WFD49641.1"/>
    </source>
</evidence>
<keyword evidence="4" id="KW-0010">Activator</keyword>
<evidence type="ECO:0000256" key="2">
    <source>
        <dbReference type="ARBA" id="ARBA00008186"/>
    </source>
</evidence>
<evidence type="ECO:0000256" key="5">
    <source>
        <dbReference type="SAM" id="MobiDB-lite"/>
    </source>
</evidence>
<comment type="function">
    <text evidence="4">Component of the Mediator complex, a coactivator involved in the regulated transcription of nearly all RNA polymerase II-dependent genes. Mediator functions as a bridge to convey information from gene-specific regulatory proteins to the basal RNA polymerase II transcription machinery. Mediator is recruited to promoters by direct interactions with regulatory proteins and serves as a scaffold for the assembly of a functional pre-initiation complex with RNA polymerase II and the general transcription factors.</text>
</comment>
<evidence type="ECO:0000313" key="7">
    <source>
        <dbReference type="Proteomes" id="UP000818624"/>
    </source>
</evidence>
<evidence type="ECO:0000256" key="3">
    <source>
        <dbReference type="ARBA" id="ARBA00023242"/>
    </source>
</evidence>
<comment type="subcellular location">
    <subcellularLocation>
        <location evidence="1 4">Nucleus</location>
    </subcellularLocation>
</comment>
<keyword evidence="4" id="KW-0805">Transcription regulation</keyword>
<comment type="similarity">
    <text evidence="2 4">Belongs to the Mediator complex subunit 11 family.</text>
</comment>
<accession>A0ABY8EW42</accession>
<comment type="subunit">
    <text evidence="4">Component of the Mediator complex.</text>
</comment>
<reference evidence="6 7" key="1">
    <citation type="journal article" date="2020" name="Elife">
        <title>Loss of centromere function drives karyotype evolution in closely related Malassezia species.</title>
        <authorList>
            <person name="Sankaranarayanan S.R."/>
            <person name="Ianiri G."/>
            <person name="Coelho M.A."/>
            <person name="Reza M.H."/>
            <person name="Thimmappa B.C."/>
            <person name="Ganguly P."/>
            <person name="Vadnala R.N."/>
            <person name="Sun S."/>
            <person name="Siddharthan R."/>
            <person name="Tellgren-Roth C."/>
            <person name="Dawson T.L."/>
            <person name="Heitman J."/>
            <person name="Sanyal K."/>
        </authorList>
    </citation>
    <scope>NUCLEOTIDE SEQUENCE [LARGE SCALE GENOMIC DNA]</scope>
    <source>
        <strain evidence="6">CBS14141</strain>
    </source>
</reference>
<keyword evidence="4" id="KW-0804">Transcription</keyword>
<dbReference type="EMBL" id="CP046239">
    <property type="protein sequence ID" value="WFD49641.1"/>
    <property type="molecule type" value="Genomic_DNA"/>
</dbReference>
<gene>
    <name evidence="6" type="primary">AGE2_1</name>
    <name evidence="4" type="synonym">MED11</name>
    <name evidence="6" type="ORF">GLX27_004325</name>
</gene>
<keyword evidence="7" id="KW-1185">Reference proteome</keyword>
<sequence length="187" mass="19194">MTHARADGAPTPGSDASGASDASEAHTADDLLARLLHCDDQLAELLDTGARAVRALVPADDAGGAAPALAADAPDAFDEHTQHWLATLNEVQVTLREAARALREARLPPLTPPAVAHARLSGEAGVAGPTHALRASVPWSWSTLQLRADAWRHVAASLRAAAAPPSAETRALVEALGQGAAVRSRSG</sequence>
<feature type="compositionally biased region" description="Low complexity" evidence="5">
    <location>
        <begin position="13"/>
        <end position="22"/>
    </location>
</feature>
<name>A0ABY8EW42_MALFU</name>
<dbReference type="Proteomes" id="UP000818624">
    <property type="component" value="Chromosome 6"/>
</dbReference>
<evidence type="ECO:0000256" key="4">
    <source>
        <dbReference type="RuleBase" id="RU364147"/>
    </source>
</evidence>